<sequence>MNNKVHVKTGDTVIILSGKERGKQGKVLAVSPKEGKVIVEGRNMVTKHVKPRKMGAPGGLVKAEGALYACKVQIVCPRCGKPTRVAHKLYEDGTKDRVCVKCGESL</sequence>
<dbReference type="InterPro" id="IPR008991">
    <property type="entry name" value="Translation_prot_SH3-like_sf"/>
</dbReference>
<dbReference type="GO" id="GO:0019843">
    <property type="term" value="F:rRNA binding"/>
    <property type="evidence" value="ECO:0007669"/>
    <property type="project" value="UniProtKB-UniRule"/>
</dbReference>
<proteinExistence type="inferred from homology"/>
<dbReference type="InterPro" id="IPR005825">
    <property type="entry name" value="Ribosomal_uL24_CS"/>
</dbReference>
<dbReference type="InterPro" id="IPR014722">
    <property type="entry name" value="Rib_uL2_dom2"/>
</dbReference>
<evidence type="ECO:0000256" key="4">
    <source>
        <dbReference type="ARBA" id="ARBA00035206"/>
    </source>
</evidence>
<dbReference type="SUPFAM" id="SSF50104">
    <property type="entry name" value="Translation proteins SH3-like domain"/>
    <property type="match status" value="1"/>
</dbReference>
<comment type="caution">
    <text evidence="8">The sequence shown here is derived from an EMBL/GenBank/DDBJ whole genome shotgun (WGS) entry which is preliminary data.</text>
</comment>
<organism evidence="8 9">
    <name type="scientific">Faecalispora sporosphaeroides</name>
    <dbReference type="NCBI Taxonomy" id="1549"/>
    <lineage>
        <taxon>Bacteria</taxon>
        <taxon>Bacillati</taxon>
        <taxon>Bacillota</taxon>
        <taxon>Clostridia</taxon>
        <taxon>Eubacteriales</taxon>
        <taxon>Oscillospiraceae</taxon>
        <taxon>Faecalispora</taxon>
    </lineage>
</organism>
<comment type="function">
    <text evidence="5">One of the proteins that surrounds the polypeptide exit tunnel on the outside of the subunit.</text>
</comment>
<comment type="similarity">
    <text evidence="1 5 6">Belongs to the universal ribosomal protein uL24 family.</text>
</comment>
<dbReference type="SMART" id="SM00739">
    <property type="entry name" value="KOW"/>
    <property type="match status" value="1"/>
</dbReference>
<dbReference type="GO" id="GO:0006412">
    <property type="term" value="P:translation"/>
    <property type="evidence" value="ECO:0007669"/>
    <property type="project" value="UniProtKB-UniRule"/>
</dbReference>
<dbReference type="EMBL" id="SVNY01000007">
    <property type="protein sequence ID" value="MBE6834516.1"/>
    <property type="molecule type" value="Genomic_DNA"/>
</dbReference>
<dbReference type="NCBIfam" id="TIGR01079">
    <property type="entry name" value="rplX_bact"/>
    <property type="match status" value="1"/>
</dbReference>
<dbReference type="HAMAP" id="MF_01326_B">
    <property type="entry name" value="Ribosomal_uL24_B"/>
    <property type="match status" value="1"/>
</dbReference>
<evidence type="ECO:0000259" key="7">
    <source>
        <dbReference type="SMART" id="SM00739"/>
    </source>
</evidence>
<gene>
    <name evidence="5" type="primary">rplX</name>
    <name evidence="8" type="ORF">E7512_13235</name>
</gene>
<evidence type="ECO:0000256" key="2">
    <source>
        <dbReference type="ARBA" id="ARBA00022980"/>
    </source>
</evidence>
<dbReference type="Gene3D" id="2.30.30.30">
    <property type="match status" value="1"/>
</dbReference>
<dbReference type="PROSITE" id="PS01108">
    <property type="entry name" value="RIBOSOMAL_L24"/>
    <property type="match status" value="1"/>
</dbReference>
<evidence type="ECO:0000256" key="5">
    <source>
        <dbReference type="HAMAP-Rule" id="MF_01326"/>
    </source>
</evidence>
<dbReference type="GO" id="GO:0003735">
    <property type="term" value="F:structural constituent of ribosome"/>
    <property type="evidence" value="ECO:0007669"/>
    <property type="project" value="InterPro"/>
</dbReference>
<name>A0A928KYQ0_9FIRM</name>
<evidence type="ECO:0000256" key="6">
    <source>
        <dbReference type="RuleBase" id="RU003477"/>
    </source>
</evidence>
<dbReference type="AlphaFoldDB" id="A0A928KYQ0"/>
<keyword evidence="2 5" id="KW-0689">Ribosomal protein</keyword>
<dbReference type="Proteomes" id="UP000754750">
    <property type="component" value="Unassembled WGS sequence"/>
</dbReference>
<dbReference type="Pfam" id="PF17136">
    <property type="entry name" value="ribosomal_L24"/>
    <property type="match status" value="1"/>
</dbReference>
<evidence type="ECO:0000313" key="9">
    <source>
        <dbReference type="Proteomes" id="UP000754750"/>
    </source>
</evidence>
<protein>
    <recommendedName>
        <fullName evidence="4 5">Large ribosomal subunit protein uL24</fullName>
    </recommendedName>
</protein>
<evidence type="ECO:0000313" key="8">
    <source>
        <dbReference type="EMBL" id="MBE6834516.1"/>
    </source>
</evidence>
<dbReference type="GO" id="GO:1990904">
    <property type="term" value="C:ribonucleoprotein complex"/>
    <property type="evidence" value="ECO:0007669"/>
    <property type="project" value="UniProtKB-KW"/>
</dbReference>
<dbReference type="CDD" id="cd06089">
    <property type="entry name" value="KOW_RPL26"/>
    <property type="match status" value="1"/>
</dbReference>
<dbReference type="RefSeq" id="WP_009065525.1">
    <property type="nucleotide sequence ID" value="NZ_JBKWRC010000003.1"/>
</dbReference>
<dbReference type="PANTHER" id="PTHR12903">
    <property type="entry name" value="MITOCHONDRIAL RIBOSOMAL PROTEIN L24"/>
    <property type="match status" value="1"/>
</dbReference>
<feature type="domain" description="KOW" evidence="7">
    <location>
        <begin position="6"/>
        <end position="33"/>
    </location>
</feature>
<dbReference type="Pfam" id="PF00467">
    <property type="entry name" value="KOW"/>
    <property type="match status" value="1"/>
</dbReference>
<reference evidence="8" key="1">
    <citation type="submission" date="2019-04" db="EMBL/GenBank/DDBJ databases">
        <title>Evolution of Biomass-Degrading Anaerobic Consortia Revealed by Metagenomics.</title>
        <authorList>
            <person name="Peng X."/>
        </authorList>
    </citation>
    <scope>NUCLEOTIDE SEQUENCE</scope>
    <source>
        <strain evidence="8">SIG551</strain>
    </source>
</reference>
<keyword evidence="5" id="KW-0694">RNA-binding</keyword>
<dbReference type="InterPro" id="IPR057264">
    <property type="entry name" value="Ribosomal_uL24_C"/>
</dbReference>
<comment type="function">
    <text evidence="5">One of two assembly initiator proteins, it binds directly to the 5'-end of the 23S rRNA, where it nucleates assembly of the 50S subunit.</text>
</comment>
<dbReference type="InterPro" id="IPR005824">
    <property type="entry name" value="KOW"/>
</dbReference>
<comment type="subunit">
    <text evidence="5">Part of the 50S ribosomal subunit.</text>
</comment>
<dbReference type="InterPro" id="IPR003256">
    <property type="entry name" value="Ribosomal_uL24"/>
</dbReference>
<dbReference type="GO" id="GO:0005840">
    <property type="term" value="C:ribosome"/>
    <property type="evidence" value="ECO:0007669"/>
    <property type="project" value="UniProtKB-KW"/>
</dbReference>
<keyword evidence="5" id="KW-0699">rRNA-binding</keyword>
<accession>A0A928KYQ0</accession>
<evidence type="ECO:0000256" key="1">
    <source>
        <dbReference type="ARBA" id="ARBA00010618"/>
    </source>
</evidence>
<dbReference type="InterPro" id="IPR041988">
    <property type="entry name" value="Ribosomal_uL24_KOW"/>
</dbReference>
<evidence type="ECO:0000256" key="3">
    <source>
        <dbReference type="ARBA" id="ARBA00023274"/>
    </source>
</evidence>
<keyword evidence="3 5" id="KW-0687">Ribonucleoprotein</keyword>